<dbReference type="AlphaFoldDB" id="A0A2P2PQM6"/>
<proteinExistence type="predicted"/>
<evidence type="ECO:0000313" key="2">
    <source>
        <dbReference type="EMBL" id="MBX57015.1"/>
    </source>
</evidence>
<organism evidence="2">
    <name type="scientific">Rhizophora mucronata</name>
    <name type="common">Asiatic mangrove</name>
    <dbReference type="NCBI Taxonomy" id="61149"/>
    <lineage>
        <taxon>Eukaryota</taxon>
        <taxon>Viridiplantae</taxon>
        <taxon>Streptophyta</taxon>
        <taxon>Embryophyta</taxon>
        <taxon>Tracheophyta</taxon>
        <taxon>Spermatophyta</taxon>
        <taxon>Magnoliopsida</taxon>
        <taxon>eudicotyledons</taxon>
        <taxon>Gunneridae</taxon>
        <taxon>Pentapetalae</taxon>
        <taxon>rosids</taxon>
        <taxon>fabids</taxon>
        <taxon>Malpighiales</taxon>
        <taxon>Rhizophoraceae</taxon>
        <taxon>Rhizophora</taxon>
    </lineage>
</organism>
<reference evidence="2" key="1">
    <citation type="submission" date="2018-02" db="EMBL/GenBank/DDBJ databases">
        <title>Rhizophora mucronata_Transcriptome.</title>
        <authorList>
            <person name="Meera S.P."/>
            <person name="Sreeshan A."/>
            <person name="Augustine A."/>
        </authorList>
    </citation>
    <scope>NUCLEOTIDE SEQUENCE</scope>
    <source>
        <tissue evidence="2">Leaf</tissue>
    </source>
</reference>
<name>A0A2P2PQM6_RHIMU</name>
<evidence type="ECO:0000256" key="1">
    <source>
        <dbReference type="SAM" id="MobiDB-lite"/>
    </source>
</evidence>
<accession>A0A2P2PQM6</accession>
<feature type="region of interest" description="Disordered" evidence="1">
    <location>
        <begin position="1"/>
        <end position="21"/>
    </location>
</feature>
<dbReference type="EMBL" id="GGEC01076531">
    <property type="protein sequence ID" value="MBX57015.1"/>
    <property type="molecule type" value="Transcribed_RNA"/>
</dbReference>
<protein>
    <submittedName>
        <fullName evidence="2">Uncharacterized protein</fullName>
    </submittedName>
</protein>
<sequence>MRMKVCRKDSTKGMLRGDRNT</sequence>